<feature type="transmembrane region" description="Helical" evidence="6">
    <location>
        <begin position="330"/>
        <end position="351"/>
    </location>
</feature>
<evidence type="ECO:0000313" key="8">
    <source>
        <dbReference type="Proteomes" id="UP000226592"/>
    </source>
</evidence>
<dbReference type="InterPro" id="IPR050833">
    <property type="entry name" value="Poly_Biosynth_Transport"/>
</dbReference>
<comment type="subcellular location">
    <subcellularLocation>
        <location evidence="1">Cell membrane</location>
        <topology evidence="1">Multi-pass membrane protein</topology>
    </subcellularLocation>
</comment>
<dbReference type="Pfam" id="PF13440">
    <property type="entry name" value="Polysacc_synt_3"/>
    <property type="match status" value="1"/>
</dbReference>
<evidence type="ECO:0000313" key="7">
    <source>
        <dbReference type="EMBL" id="MAG21794.1"/>
    </source>
</evidence>
<evidence type="ECO:0000256" key="6">
    <source>
        <dbReference type="SAM" id="Phobius"/>
    </source>
</evidence>
<protein>
    <submittedName>
        <fullName evidence="7">Uncharacterized protein</fullName>
    </submittedName>
</protein>
<organism evidence="7 8">
    <name type="scientific">Candidatus Iainarchaeum sp</name>
    <dbReference type="NCBI Taxonomy" id="3101447"/>
    <lineage>
        <taxon>Archaea</taxon>
        <taxon>Candidatus Iainarchaeota</taxon>
        <taxon>Candidatus Iainarchaeia</taxon>
        <taxon>Candidatus Iainarchaeales</taxon>
        <taxon>Candidatus Iainarchaeaceae</taxon>
        <taxon>Candidatus Iainarchaeum</taxon>
    </lineage>
</organism>
<feature type="transmembrane region" description="Helical" evidence="6">
    <location>
        <begin position="386"/>
        <end position="405"/>
    </location>
</feature>
<feature type="transmembrane region" description="Helical" evidence="6">
    <location>
        <begin position="441"/>
        <end position="458"/>
    </location>
</feature>
<feature type="transmembrane region" description="Helical" evidence="6">
    <location>
        <begin position="246"/>
        <end position="273"/>
    </location>
</feature>
<feature type="transmembrane region" description="Helical" evidence="6">
    <location>
        <begin position="358"/>
        <end position="380"/>
    </location>
</feature>
<comment type="caution">
    <text evidence="7">The sequence shown here is derived from an EMBL/GenBank/DDBJ whole genome shotgun (WGS) entry which is preliminary data.</text>
</comment>
<keyword evidence="5 6" id="KW-0472">Membrane</keyword>
<name>A0A2D6M046_9ARCH</name>
<feature type="transmembrane region" description="Helical" evidence="6">
    <location>
        <begin position="208"/>
        <end position="226"/>
    </location>
</feature>
<dbReference type="PANTHER" id="PTHR30250:SF11">
    <property type="entry name" value="O-ANTIGEN TRANSPORTER-RELATED"/>
    <property type="match status" value="1"/>
</dbReference>
<dbReference type="PANTHER" id="PTHR30250">
    <property type="entry name" value="PST FAMILY PREDICTED COLANIC ACID TRANSPORTER"/>
    <property type="match status" value="1"/>
</dbReference>
<accession>A0A2D6M046</accession>
<feature type="transmembrane region" description="Helical" evidence="6">
    <location>
        <begin position="39"/>
        <end position="57"/>
    </location>
</feature>
<feature type="transmembrane region" description="Helical" evidence="6">
    <location>
        <begin position="115"/>
        <end position="136"/>
    </location>
</feature>
<feature type="transmembrane region" description="Helical" evidence="6">
    <location>
        <begin position="148"/>
        <end position="169"/>
    </location>
</feature>
<feature type="transmembrane region" description="Helical" evidence="6">
    <location>
        <begin position="294"/>
        <end position="318"/>
    </location>
</feature>
<dbReference type="GO" id="GO:0005886">
    <property type="term" value="C:plasma membrane"/>
    <property type="evidence" value="ECO:0007669"/>
    <property type="project" value="UniProtKB-SubCell"/>
</dbReference>
<feature type="transmembrane region" description="Helical" evidence="6">
    <location>
        <begin position="87"/>
        <end position="109"/>
    </location>
</feature>
<evidence type="ECO:0000256" key="3">
    <source>
        <dbReference type="ARBA" id="ARBA00022692"/>
    </source>
</evidence>
<feature type="transmembrane region" description="Helical" evidence="6">
    <location>
        <begin position="417"/>
        <end position="435"/>
    </location>
</feature>
<dbReference type="AlphaFoldDB" id="A0A2D6M046"/>
<feature type="transmembrane region" description="Helical" evidence="6">
    <location>
        <begin position="175"/>
        <end position="196"/>
    </location>
</feature>
<reference evidence="8" key="1">
    <citation type="submission" date="2017-09" db="EMBL/GenBank/DDBJ databases">
        <title>The Reconstruction of 2,631 Draft Metagenome-Assembled Genomes from the Global Oceans.</title>
        <authorList>
            <person name="Tully B.J."/>
            <person name="Graham E.D."/>
            <person name="Heidelberg J.F."/>
        </authorList>
    </citation>
    <scope>NUCLEOTIDE SEQUENCE [LARGE SCALE GENOMIC DNA]</scope>
</reference>
<proteinExistence type="predicted"/>
<dbReference type="Proteomes" id="UP000226592">
    <property type="component" value="Unassembled WGS sequence"/>
</dbReference>
<evidence type="ECO:0000256" key="1">
    <source>
        <dbReference type="ARBA" id="ARBA00004651"/>
    </source>
</evidence>
<dbReference type="EMBL" id="NZBU01000002">
    <property type="protein sequence ID" value="MAG21794.1"/>
    <property type="molecule type" value="Genomic_DNA"/>
</dbReference>
<keyword evidence="4 6" id="KW-1133">Transmembrane helix</keyword>
<feature type="transmembrane region" description="Helical" evidence="6">
    <location>
        <begin position="12"/>
        <end position="33"/>
    </location>
</feature>
<evidence type="ECO:0000256" key="5">
    <source>
        <dbReference type="ARBA" id="ARBA00023136"/>
    </source>
</evidence>
<evidence type="ECO:0000256" key="2">
    <source>
        <dbReference type="ARBA" id="ARBA00022475"/>
    </source>
</evidence>
<evidence type="ECO:0000256" key="4">
    <source>
        <dbReference type="ARBA" id="ARBA00022989"/>
    </source>
</evidence>
<keyword evidence="2" id="KW-1003">Cell membrane</keyword>
<gene>
    <name evidence="7" type="ORF">CL943_00615</name>
</gene>
<sequence length="474" mass="51186">MATIEKGSMYLLVSRIIFFLTGYLLYLALGRFLLTPEQFGVFGVVIGLVSITNVVLVRGIRQSVSKFVSAQREIAETVRAKAFQLQLGLSSIIFVAYVIAAPFLAAMFNDPSLTILIQISAVSVFFQPLFNVLRGYINGLKKFKEEAVLSIIARTLRLVLPIALALAGFSLVGVFGGIALAAALALAVAILIAGFPRIKPGQVFASKTLLVFALPVIAFSFLQSLMMQLDVFFVKALVAEGAQAGYYVAAVTLGKLPFEVVLTITLVLFPLVSETTFSQMIEKAKFYVMHSFRYALMFIVPAALIASVTAPQLISLFYGAKYGVGAEALSILLIAYIFFALFSIASTIIVASGHPKRMFLLGAAILLLDFALNSYLVPLFGIKGAAISSLVAMALAALVSLGFVFHRFRVFPLRSALKIFIAAGVAMVPAILFPLSGGMLIVEYIVLMGVYAVLLFLLREIKPVDINVVKNALF</sequence>
<keyword evidence="3 6" id="KW-0812">Transmembrane</keyword>